<feature type="transmembrane region" description="Helical" evidence="1">
    <location>
        <begin position="274"/>
        <end position="292"/>
    </location>
</feature>
<evidence type="ECO:0000256" key="1">
    <source>
        <dbReference type="SAM" id="Phobius"/>
    </source>
</evidence>
<evidence type="ECO:0000313" key="4">
    <source>
        <dbReference type="Proteomes" id="UP000051952"/>
    </source>
</evidence>
<keyword evidence="1" id="KW-1133">Transmembrane helix</keyword>
<dbReference type="AlphaFoldDB" id="A0A0S4IT68"/>
<dbReference type="Proteomes" id="UP000051952">
    <property type="component" value="Unassembled WGS sequence"/>
</dbReference>
<dbReference type="EMBL" id="CYKH01000377">
    <property type="protein sequence ID" value="CUF66564.1"/>
    <property type="molecule type" value="Genomic_DNA"/>
</dbReference>
<protein>
    <submittedName>
        <fullName evidence="3">Membrane-associated protein, putative</fullName>
    </submittedName>
</protein>
<keyword evidence="4" id="KW-1185">Reference proteome</keyword>
<name>A0A0S4IT68_BODSA</name>
<feature type="signal peptide" evidence="2">
    <location>
        <begin position="1"/>
        <end position="20"/>
    </location>
</feature>
<keyword evidence="2" id="KW-0732">Signal</keyword>
<evidence type="ECO:0000313" key="3">
    <source>
        <dbReference type="EMBL" id="CUF66564.1"/>
    </source>
</evidence>
<proteinExistence type="predicted"/>
<keyword evidence="1" id="KW-0472">Membrane</keyword>
<evidence type="ECO:0000256" key="2">
    <source>
        <dbReference type="SAM" id="SignalP"/>
    </source>
</evidence>
<sequence length="337" mass="37695">MRVAVVLVLCLHSLALLAKAEEAAEEAAIVVDETSSDSAEADPLPPSLFVLSRHLQGRWSSTWTTACVRRQITQNYFFENETNQFLGWRDPNSNQKFDISLAGEGTSLPYLPFLQQIKRPRLKDVRVSYGYQLCTMAAESHNNLGEEKNLFGPVTEVRIARGFVFEVDENNVEAAFVLDRCVGGLNRNFNLFLTTVGAPIAASEEASVSPMTQQIRLVRWQYRLPGNVKCGEGEHEPPVVADDGIYDRAADDAFDVMVWTRTELPQSSFLEQHFSMIVFGGLFIVFRLFAGYRAQSQIMKNRKTLMAGVTEEVAANKSAFLKSLKEDEKKGGASKRR</sequence>
<reference evidence="4" key="1">
    <citation type="submission" date="2015-09" db="EMBL/GenBank/DDBJ databases">
        <authorList>
            <consortium name="Pathogen Informatics"/>
        </authorList>
    </citation>
    <scope>NUCLEOTIDE SEQUENCE [LARGE SCALE GENOMIC DNA]</scope>
    <source>
        <strain evidence="4">Lake Konstanz</strain>
    </source>
</reference>
<accession>A0A0S4IT68</accession>
<gene>
    <name evidence="3" type="ORF">BSAL_64635</name>
</gene>
<organism evidence="3 4">
    <name type="scientific">Bodo saltans</name>
    <name type="common">Flagellated protozoan</name>
    <dbReference type="NCBI Taxonomy" id="75058"/>
    <lineage>
        <taxon>Eukaryota</taxon>
        <taxon>Discoba</taxon>
        <taxon>Euglenozoa</taxon>
        <taxon>Kinetoplastea</taxon>
        <taxon>Metakinetoplastina</taxon>
        <taxon>Eubodonida</taxon>
        <taxon>Bodonidae</taxon>
        <taxon>Bodo</taxon>
    </lineage>
</organism>
<keyword evidence="1" id="KW-0812">Transmembrane</keyword>
<dbReference type="VEuPathDB" id="TriTrypDB:BSAL_64635"/>
<feature type="chain" id="PRO_5006621611" evidence="2">
    <location>
        <begin position="21"/>
        <end position="337"/>
    </location>
</feature>